<proteinExistence type="predicted"/>
<dbReference type="EMBL" id="JACIFZ010000005">
    <property type="protein sequence ID" value="MBB4223705.1"/>
    <property type="molecule type" value="Genomic_DNA"/>
</dbReference>
<name>A0A840FU66_9BURK</name>
<dbReference type="AlphaFoldDB" id="A0A840FU66"/>
<protein>
    <recommendedName>
        <fullName evidence="3">DUF2946 domain-containing protein</fullName>
    </recommendedName>
</protein>
<accession>A0A840FU66</accession>
<evidence type="ECO:0000313" key="2">
    <source>
        <dbReference type="Proteomes" id="UP000524450"/>
    </source>
</evidence>
<organism evidence="1 2">
    <name type="scientific">Variovorax guangxiensis</name>
    <dbReference type="NCBI Taxonomy" id="1775474"/>
    <lineage>
        <taxon>Bacteria</taxon>
        <taxon>Pseudomonadati</taxon>
        <taxon>Pseudomonadota</taxon>
        <taxon>Betaproteobacteria</taxon>
        <taxon>Burkholderiales</taxon>
        <taxon>Comamonadaceae</taxon>
        <taxon>Variovorax</taxon>
    </lineage>
</organism>
<gene>
    <name evidence="1" type="ORF">GGD71_004491</name>
</gene>
<comment type="caution">
    <text evidence="1">The sequence shown here is derived from an EMBL/GenBank/DDBJ whole genome shotgun (WGS) entry which is preliminary data.</text>
</comment>
<evidence type="ECO:0000313" key="1">
    <source>
        <dbReference type="EMBL" id="MBB4223705.1"/>
    </source>
</evidence>
<dbReference type="InterPro" id="IPR021333">
    <property type="entry name" value="DUF2946"/>
</dbReference>
<evidence type="ECO:0008006" key="3">
    <source>
        <dbReference type="Google" id="ProtNLM"/>
    </source>
</evidence>
<dbReference type="Proteomes" id="UP000524450">
    <property type="component" value="Unassembled WGS sequence"/>
</dbReference>
<dbReference type="Pfam" id="PF11162">
    <property type="entry name" value="DUF2946"/>
    <property type="match status" value="1"/>
</dbReference>
<dbReference type="RefSeq" id="WP_260319380.1">
    <property type="nucleotide sequence ID" value="NZ_JACIFZ010000005.1"/>
</dbReference>
<reference evidence="1 2" key="1">
    <citation type="submission" date="2020-08" db="EMBL/GenBank/DDBJ databases">
        <title>Genomic Encyclopedia of Type Strains, Phase IV (KMG-V): Genome sequencing to study the core and pangenomes of soil and plant-associated prokaryotes.</title>
        <authorList>
            <person name="Whitman W."/>
        </authorList>
    </citation>
    <scope>NUCLEOTIDE SEQUENCE [LARGE SCALE GENOMIC DNA]</scope>
    <source>
        <strain evidence="1 2">34/80</strain>
    </source>
</reference>
<sequence length="133" mass="13576">MPAPPLRPTPDRLGRGLRRPAAGLIRWVLLWFALSLGAAVASPLVHPQAVELVCSNAGSLKAIVHTDDGAQELGAGHMDCPLCVLTGAPPATTPIVELPVLPPAARVPRPTPSAHIAAATAAPLPARGPPSLL</sequence>